<organism evidence="1 2">
    <name type="scientific">Devosia oryziradicis</name>
    <dbReference type="NCBI Taxonomy" id="2801335"/>
    <lineage>
        <taxon>Bacteria</taxon>
        <taxon>Pseudomonadati</taxon>
        <taxon>Pseudomonadota</taxon>
        <taxon>Alphaproteobacteria</taxon>
        <taxon>Hyphomicrobiales</taxon>
        <taxon>Devosiaceae</taxon>
        <taxon>Devosia</taxon>
    </lineage>
</organism>
<accession>A0ABX7BYY8</accession>
<dbReference type="Proteomes" id="UP000595460">
    <property type="component" value="Chromosome"/>
</dbReference>
<gene>
    <name evidence="1" type="ORF">JI749_14985</name>
</gene>
<evidence type="ECO:0000313" key="2">
    <source>
        <dbReference type="Proteomes" id="UP000595460"/>
    </source>
</evidence>
<dbReference type="Gene3D" id="3.30.920.30">
    <property type="entry name" value="Hypothetical protein"/>
    <property type="match status" value="1"/>
</dbReference>
<keyword evidence="2" id="KW-1185">Reference proteome</keyword>
<dbReference type="EMBL" id="CP068047">
    <property type="protein sequence ID" value="QQR35635.1"/>
    <property type="molecule type" value="Genomic_DNA"/>
</dbReference>
<dbReference type="InterPro" id="IPR038570">
    <property type="entry name" value="HicA_sf"/>
</dbReference>
<evidence type="ECO:0008006" key="3">
    <source>
        <dbReference type="Google" id="ProtNLM"/>
    </source>
</evidence>
<reference evidence="1 2" key="1">
    <citation type="submission" date="2021-01" db="EMBL/GenBank/DDBJ databases">
        <title>Genome seq and assembly of Devosia sp. G19.</title>
        <authorList>
            <person name="Chhetri G."/>
        </authorList>
    </citation>
    <scope>NUCLEOTIDE SEQUENCE [LARGE SCALE GENOMIC DNA]</scope>
    <source>
        <strain evidence="1 2">G19</strain>
    </source>
</reference>
<name>A0ABX7BYY8_9HYPH</name>
<protein>
    <recommendedName>
        <fullName evidence="3">Type II toxin-antitoxin system HicA family toxin</fullName>
    </recommendedName>
</protein>
<sequence>MNNAKGFHERWTNAQGTTLIVPRNLMSRHTANSILRDAGSKTKL</sequence>
<evidence type="ECO:0000313" key="1">
    <source>
        <dbReference type="EMBL" id="QQR35635.1"/>
    </source>
</evidence>
<proteinExistence type="predicted"/>